<reference evidence="4 7" key="1">
    <citation type="journal article" date="2015" name="Int. J. Syst. Evol. Microbiol.">
        <title>Algibacter amylolyticus sp. nov., isolated from intertidal sediment.</title>
        <authorList>
            <person name="Zhang D.C."/>
            <person name="Wu J."/>
            <person name="Neuner K."/>
            <person name="Yao J."/>
            <person name="Margesin R."/>
        </authorList>
    </citation>
    <scope>NUCLEOTIDE SEQUENCE [LARGE SCALE GENOMIC DNA]</scope>
    <source>
        <strain evidence="4 7">RU-4-M-4</strain>
    </source>
</reference>
<feature type="domain" description="Nitroreductase" evidence="3">
    <location>
        <begin position="164"/>
        <end position="213"/>
    </location>
</feature>
<dbReference type="SUPFAM" id="SSF55469">
    <property type="entry name" value="FMN-dependent nitroreductase-like"/>
    <property type="match status" value="1"/>
</dbReference>
<proteinExistence type="inferred from homology"/>
<dbReference type="GO" id="GO:0016491">
    <property type="term" value="F:oxidoreductase activity"/>
    <property type="evidence" value="ECO:0007669"/>
    <property type="project" value="UniProtKB-KW"/>
</dbReference>
<comment type="caution">
    <text evidence="4">The sequence shown here is derived from an EMBL/GenBank/DDBJ whole genome shotgun (WGS) entry which is preliminary data.</text>
</comment>
<sequence>MSEIITKLKLKIHALIFWQTSLGDIANNIYGLKLFYKYSFKNNSFKSKESEIAFLTKQYHIVEKGLALPNPRLGFGKQKIILLLDKSKKYEEKYGEDKLIISIKNCLSEYIEFNKKNNIKIEGSYFDSILSFIGLSKQQELGGTLSINKNELKKNMSLPFESFVKSRFSIRDFSSEDVDVETIKRAVNIAKHAPSVCNRQSWKAHVYTKEEQILSLLKIQGGNNGFTKSINKLIIVTTNIKAFTTLENNQIFIDGGLFSMNLVLALHSQGIGACCLNTCFPFTSEKNVKSVGNIDANERLIMMIGIGNIKDNYKVAISKKKDLNEIIKIN</sequence>
<comment type="similarity">
    <text evidence="1">Belongs to the nitroreductase family.</text>
</comment>
<evidence type="ECO:0000256" key="2">
    <source>
        <dbReference type="ARBA" id="ARBA00023002"/>
    </source>
</evidence>
<dbReference type="CDD" id="cd02062">
    <property type="entry name" value="Nitro_FMN_reductase"/>
    <property type="match status" value="1"/>
</dbReference>
<dbReference type="InterPro" id="IPR000415">
    <property type="entry name" value="Nitroreductase-like"/>
</dbReference>
<dbReference type="EMBL" id="VMBF01000003">
    <property type="protein sequence ID" value="TSJ79886.1"/>
    <property type="molecule type" value="Genomic_DNA"/>
</dbReference>
<evidence type="ECO:0000313" key="5">
    <source>
        <dbReference type="EMBL" id="TSJ79886.1"/>
    </source>
</evidence>
<keyword evidence="2" id="KW-0560">Oxidoreductase</keyword>
<reference evidence="5 6" key="2">
    <citation type="submission" date="2019-07" db="EMBL/GenBank/DDBJ databases">
        <title>Algibacter marinivivus sp. nov., isolated from the surface of a marine red alga.</title>
        <authorList>
            <person name="Zhong X."/>
            <person name="Xu W."/>
            <person name="Zhang Y."/>
            <person name="Zhang Q."/>
            <person name="Du Z."/>
        </authorList>
    </citation>
    <scope>NUCLEOTIDE SEQUENCE [LARGE SCALE GENOMIC DNA]</scope>
    <source>
        <strain evidence="5 6">RU-4-M-4</strain>
    </source>
</reference>
<dbReference type="PANTHER" id="PTHR43673:SF10">
    <property type="entry name" value="NADH DEHYDROGENASE_NAD(P)H NITROREDUCTASE XCC3605-RELATED"/>
    <property type="match status" value="1"/>
</dbReference>
<keyword evidence="6" id="KW-1185">Reference proteome</keyword>
<dbReference type="Proteomes" id="UP000322315">
    <property type="component" value="Unassembled WGS sequence"/>
</dbReference>
<evidence type="ECO:0000313" key="4">
    <source>
        <dbReference type="EMBL" id="KAA5825588.1"/>
    </source>
</evidence>
<dbReference type="Proteomes" id="UP000315145">
    <property type="component" value="Unassembled WGS sequence"/>
</dbReference>
<dbReference type="EMBL" id="VWRS01000003">
    <property type="protein sequence ID" value="KAA5825588.1"/>
    <property type="molecule type" value="Genomic_DNA"/>
</dbReference>
<dbReference type="RefSeq" id="WP_144115909.1">
    <property type="nucleotide sequence ID" value="NZ_JACHGE010000003.1"/>
</dbReference>
<dbReference type="Gene3D" id="3.40.109.10">
    <property type="entry name" value="NADH Oxidase"/>
    <property type="match status" value="1"/>
</dbReference>
<reference evidence="4" key="3">
    <citation type="submission" date="2019-09" db="EMBL/GenBank/DDBJ databases">
        <authorList>
            <person name="Zhang D.-C."/>
        </authorList>
    </citation>
    <scope>NUCLEOTIDE SEQUENCE</scope>
    <source>
        <strain evidence="4">RU-4-M-4</strain>
    </source>
</reference>
<evidence type="ECO:0000313" key="7">
    <source>
        <dbReference type="Proteomes" id="UP000322315"/>
    </source>
</evidence>
<dbReference type="OrthoDB" id="9809288at2"/>
<organism evidence="4 7">
    <name type="scientific">Algibacter amylolyticus</name>
    <dbReference type="NCBI Taxonomy" id="1608400"/>
    <lineage>
        <taxon>Bacteria</taxon>
        <taxon>Pseudomonadati</taxon>
        <taxon>Bacteroidota</taxon>
        <taxon>Flavobacteriia</taxon>
        <taxon>Flavobacteriales</taxon>
        <taxon>Flavobacteriaceae</taxon>
        <taxon>Algibacter</taxon>
    </lineage>
</organism>
<gene>
    <name evidence="4" type="ORF">F2B50_06685</name>
    <name evidence="5" type="ORF">FPF71_06685</name>
</gene>
<evidence type="ECO:0000259" key="3">
    <source>
        <dbReference type="Pfam" id="PF00881"/>
    </source>
</evidence>
<dbReference type="AlphaFoldDB" id="A0A5M7BB54"/>
<protein>
    <submittedName>
        <fullName evidence="4">Nitroreductase family protein</fullName>
    </submittedName>
</protein>
<name>A0A5M7BB54_9FLAO</name>
<accession>A0A5M7BB54</accession>
<dbReference type="PANTHER" id="PTHR43673">
    <property type="entry name" value="NAD(P)H NITROREDUCTASE YDGI-RELATED"/>
    <property type="match status" value="1"/>
</dbReference>
<dbReference type="InterPro" id="IPR029479">
    <property type="entry name" value="Nitroreductase"/>
</dbReference>
<evidence type="ECO:0000256" key="1">
    <source>
        <dbReference type="ARBA" id="ARBA00007118"/>
    </source>
</evidence>
<dbReference type="Pfam" id="PF00881">
    <property type="entry name" value="Nitroreductase"/>
    <property type="match status" value="1"/>
</dbReference>
<evidence type="ECO:0000313" key="6">
    <source>
        <dbReference type="Proteomes" id="UP000315145"/>
    </source>
</evidence>